<accession>A0A176S374</accession>
<comment type="caution">
    <text evidence="1">The sequence shown here is derived from an EMBL/GenBank/DDBJ whole genome shotgun (WGS) entry which is preliminary data.</text>
</comment>
<name>A0A176S374_9GAMM</name>
<reference evidence="1 2" key="1">
    <citation type="submission" date="2016-05" db="EMBL/GenBank/DDBJ databases">
        <title>Single-cell genome of chain-forming Candidatus Thiomargarita nelsonii and comparison to other large sulfur-oxidizing bacteria.</title>
        <authorList>
            <person name="Winkel M."/>
            <person name="Salman V."/>
            <person name="Woyke T."/>
            <person name="Schulz-Vogt H."/>
            <person name="Richter M."/>
            <person name="Flood B."/>
            <person name="Bailey J."/>
            <person name="Amann R."/>
            <person name="Mussmann M."/>
        </authorList>
    </citation>
    <scope>NUCLEOTIDE SEQUENCE [LARGE SCALE GENOMIC DNA]</scope>
    <source>
        <strain evidence="1 2">THI036</strain>
    </source>
</reference>
<proteinExistence type="predicted"/>
<evidence type="ECO:0000313" key="1">
    <source>
        <dbReference type="EMBL" id="OAD22368.1"/>
    </source>
</evidence>
<protein>
    <submittedName>
        <fullName evidence="1">Uncharacterized protein</fullName>
    </submittedName>
</protein>
<evidence type="ECO:0000313" key="2">
    <source>
        <dbReference type="Proteomes" id="UP000076962"/>
    </source>
</evidence>
<dbReference type="EMBL" id="LUTY01000991">
    <property type="protein sequence ID" value="OAD22368.1"/>
    <property type="molecule type" value="Genomic_DNA"/>
</dbReference>
<dbReference type="AlphaFoldDB" id="A0A176S374"/>
<organism evidence="1 2">
    <name type="scientific">Candidatus Thiomargarita nelsonii</name>
    <dbReference type="NCBI Taxonomy" id="1003181"/>
    <lineage>
        <taxon>Bacteria</taxon>
        <taxon>Pseudomonadati</taxon>
        <taxon>Pseudomonadota</taxon>
        <taxon>Gammaproteobacteria</taxon>
        <taxon>Thiotrichales</taxon>
        <taxon>Thiotrichaceae</taxon>
        <taxon>Thiomargarita</taxon>
    </lineage>
</organism>
<keyword evidence="2" id="KW-1185">Reference proteome</keyword>
<gene>
    <name evidence="1" type="ORF">THIOM_001831</name>
</gene>
<sequence length="78" mass="9458">MGVDPLLHQYVEELKNSLIRTQNKFMESLKQQQQTIQEELNQMDSVKKIEKSVEEMHQLLKDRQKSWFSFLFKIFKRG</sequence>
<dbReference type="Proteomes" id="UP000076962">
    <property type="component" value="Unassembled WGS sequence"/>
</dbReference>